<name>A0A843U505_COLES</name>
<evidence type="ECO:0000256" key="3">
    <source>
        <dbReference type="ARBA" id="ARBA00022448"/>
    </source>
</evidence>
<dbReference type="Proteomes" id="UP000652761">
    <property type="component" value="Unassembled WGS sequence"/>
</dbReference>
<comment type="function">
    <text evidence="9">Mediates the uptake of pyruvate into mitochondria.</text>
</comment>
<proteinExistence type="inferred from homology"/>
<evidence type="ECO:0000256" key="9">
    <source>
        <dbReference type="RuleBase" id="RU363100"/>
    </source>
</evidence>
<accession>A0A843U505</accession>
<dbReference type="InterPro" id="IPR005336">
    <property type="entry name" value="MPC"/>
</dbReference>
<keyword evidence="7 9" id="KW-0496">Mitochondrion</keyword>
<evidence type="ECO:0000256" key="5">
    <source>
        <dbReference type="ARBA" id="ARBA00022792"/>
    </source>
</evidence>
<dbReference type="AlphaFoldDB" id="A0A843U505"/>
<evidence type="ECO:0000256" key="2">
    <source>
        <dbReference type="ARBA" id="ARBA00006416"/>
    </source>
</evidence>
<keyword evidence="6" id="KW-1133">Transmembrane helix</keyword>
<reference evidence="11" key="1">
    <citation type="submission" date="2017-07" db="EMBL/GenBank/DDBJ databases">
        <title>Taro Niue Genome Assembly and Annotation.</title>
        <authorList>
            <person name="Atibalentja N."/>
            <person name="Keating K."/>
            <person name="Fields C.J."/>
        </authorList>
    </citation>
    <scope>NUCLEOTIDE SEQUENCE</scope>
    <source>
        <strain evidence="11">Niue_2</strain>
        <tissue evidence="11">Leaf</tissue>
    </source>
</reference>
<dbReference type="EMBL" id="NMUH01000304">
    <property type="protein sequence ID" value="MQL76553.1"/>
    <property type="molecule type" value="Genomic_DNA"/>
</dbReference>
<keyword evidence="5 9" id="KW-0999">Mitochondrion inner membrane</keyword>
<keyword evidence="12" id="KW-1185">Reference proteome</keyword>
<evidence type="ECO:0000256" key="1">
    <source>
        <dbReference type="ARBA" id="ARBA00004448"/>
    </source>
</evidence>
<keyword evidence="3 9" id="KW-0813">Transport</keyword>
<sequence length="186" mass="20977">MSLSYHCKLFVELRALSLSLDTPSLLLRPRRRAGRRCCWNLEDREKQRAWQRRETPYFNSQPANPTSRGGKDPSALEPPCAPAPKLFTSRHQLFKWGTSIANIADFAKPPEKLAYSQQVVVTCTGLTWSRYTTPMFGFVKVSRTTESGWIHAFEVVMQFSCSTISLSLSSLQDGISELLNGLLHAP</sequence>
<dbReference type="Pfam" id="PF03650">
    <property type="entry name" value="MPC"/>
    <property type="match status" value="1"/>
</dbReference>
<evidence type="ECO:0000256" key="6">
    <source>
        <dbReference type="ARBA" id="ARBA00022989"/>
    </source>
</evidence>
<evidence type="ECO:0000256" key="10">
    <source>
        <dbReference type="SAM" id="MobiDB-lite"/>
    </source>
</evidence>
<evidence type="ECO:0000256" key="7">
    <source>
        <dbReference type="ARBA" id="ARBA00023128"/>
    </source>
</evidence>
<evidence type="ECO:0000256" key="8">
    <source>
        <dbReference type="ARBA" id="ARBA00023136"/>
    </source>
</evidence>
<comment type="subcellular location">
    <subcellularLocation>
        <location evidence="1 9">Mitochondrion inner membrane</location>
        <topology evidence="1 9">Multi-pass membrane protein</topology>
    </subcellularLocation>
</comment>
<keyword evidence="8" id="KW-0472">Membrane</keyword>
<dbReference type="GO" id="GO:0006850">
    <property type="term" value="P:pyruvate import into mitochondria"/>
    <property type="evidence" value="ECO:0007669"/>
    <property type="project" value="InterPro"/>
</dbReference>
<comment type="caution">
    <text evidence="11">The sequence shown here is derived from an EMBL/GenBank/DDBJ whole genome shotgun (WGS) entry which is preliminary data.</text>
</comment>
<feature type="region of interest" description="Disordered" evidence="10">
    <location>
        <begin position="52"/>
        <end position="76"/>
    </location>
</feature>
<evidence type="ECO:0000256" key="4">
    <source>
        <dbReference type="ARBA" id="ARBA00022692"/>
    </source>
</evidence>
<dbReference type="GO" id="GO:0005743">
    <property type="term" value="C:mitochondrial inner membrane"/>
    <property type="evidence" value="ECO:0007669"/>
    <property type="project" value="UniProtKB-SubCell"/>
</dbReference>
<dbReference type="OrthoDB" id="869189at2759"/>
<protein>
    <recommendedName>
        <fullName evidence="9">Mitochondrial pyruvate carrier</fullName>
    </recommendedName>
</protein>
<evidence type="ECO:0000313" key="11">
    <source>
        <dbReference type="EMBL" id="MQL76553.1"/>
    </source>
</evidence>
<evidence type="ECO:0000313" key="12">
    <source>
        <dbReference type="Proteomes" id="UP000652761"/>
    </source>
</evidence>
<feature type="compositionally biased region" description="Polar residues" evidence="10">
    <location>
        <begin position="57"/>
        <end position="67"/>
    </location>
</feature>
<keyword evidence="4" id="KW-0812">Transmembrane</keyword>
<gene>
    <name evidence="11" type="ORF">Taro_008949</name>
</gene>
<comment type="similarity">
    <text evidence="2 9">Belongs to the mitochondrial pyruvate carrier (MPC) (TC 2.A.105) family.</text>
</comment>
<organism evidence="11 12">
    <name type="scientific">Colocasia esculenta</name>
    <name type="common">Wild taro</name>
    <name type="synonym">Arum esculentum</name>
    <dbReference type="NCBI Taxonomy" id="4460"/>
    <lineage>
        <taxon>Eukaryota</taxon>
        <taxon>Viridiplantae</taxon>
        <taxon>Streptophyta</taxon>
        <taxon>Embryophyta</taxon>
        <taxon>Tracheophyta</taxon>
        <taxon>Spermatophyta</taxon>
        <taxon>Magnoliopsida</taxon>
        <taxon>Liliopsida</taxon>
        <taxon>Araceae</taxon>
        <taxon>Aroideae</taxon>
        <taxon>Colocasieae</taxon>
        <taxon>Colocasia</taxon>
    </lineage>
</organism>